<dbReference type="Proteomes" id="UP001221142">
    <property type="component" value="Unassembled WGS sequence"/>
</dbReference>
<feature type="region of interest" description="Disordered" evidence="1">
    <location>
        <begin position="225"/>
        <end position="262"/>
    </location>
</feature>
<name>A0AAD7BTS2_9AGAR</name>
<evidence type="ECO:0000313" key="2">
    <source>
        <dbReference type="EMBL" id="KAJ7630561.1"/>
    </source>
</evidence>
<dbReference type="AlphaFoldDB" id="A0AAD7BTS2"/>
<feature type="compositionally biased region" description="Basic and acidic residues" evidence="1">
    <location>
        <begin position="243"/>
        <end position="262"/>
    </location>
</feature>
<accession>A0AAD7BTS2</accession>
<gene>
    <name evidence="2" type="ORF">FB45DRAFT_538514</name>
</gene>
<dbReference type="EMBL" id="JARKIF010000009">
    <property type="protein sequence ID" value="KAJ7630561.1"/>
    <property type="molecule type" value="Genomic_DNA"/>
</dbReference>
<evidence type="ECO:0000313" key="3">
    <source>
        <dbReference type="Proteomes" id="UP001221142"/>
    </source>
</evidence>
<organism evidence="2 3">
    <name type="scientific">Roridomyces roridus</name>
    <dbReference type="NCBI Taxonomy" id="1738132"/>
    <lineage>
        <taxon>Eukaryota</taxon>
        <taxon>Fungi</taxon>
        <taxon>Dikarya</taxon>
        <taxon>Basidiomycota</taxon>
        <taxon>Agaricomycotina</taxon>
        <taxon>Agaricomycetes</taxon>
        <taxon>Agaricomycetidae</taxon>
        <taxon>Agaricales</taxon>
        <taxon>Marasmiineae</taxon>
        <taxon>Mycenaceae</taxon>
        <taxon>Roridomyces</taxon>
    </lineage>
</organism>
<comment type="caution">
    <text evidence="2">The sequence shown here is derived from an EMBL/GenBank/DDBJ whole genome shotgun (WGS) entry which is preliminary data.</text>
</comment>
<sequence length="262" mass="29638">MTLNVNDYRLGCVKYWDGEEKEIVYRPKLREEPYPLKNLLGYYEWVYNAYWEEDREVEPGSHGHFKLGLDHHDAVKVGNSPAKDKNADVDPAHVLGEFDTCGIGSKFAGLKACERRSGWVFDEHKLVEDSEEPSWGEFGPKGFEEFDFHGSEMFITVVDVLDDNGNPFVEFKHSCGEEVVVYVGKKQKNAAVDLGKGLEGLTDGERKRLGIYVEDAEIKRVALEMKASDDDAGDAADVQDVDVETRKRRAEEDSSEEPPLKK</sequence>
<feature type="compositionally biased region" description="Acidic residues" evidence="1">
    <location>
        <begin position="230"/>
        <end position="242"/>
    </location>
</feature>
<keyword evidence="3" id="KW-1185">Reference proteome</keyword>
<reference evidence="2" key="1">
    <citation type="submission" date="2023-03" db="EMBL/GenBank/DDBJ databases">
        <title>Massive genome expansion in bonnet fungi (Mycena s.s.) driven by repeated elements and novel gene families across ecological guilds.</title>
        <authorList>
            <consortium name="Lawrence Berkeley National Laboratory"/>
            <person name="Harder C.B."/>
            <person name="Miyauchi S."/>
            <person name="Viragh M."/>
            <person name="Kuo A."/>
            <person name="Thoen E."/>
            <person name="Andreopoulos B."/>
            <person name="Lu D."/>
            <person name="Skrede I."/>
            <person name="Drula E."/>
            <person name="Henrissat B."/>
            <person name="Morin E."/>
            <person name="Kohler A."/>
            <person name="Barry K."/>
            <person name="LaButti K."/>
            <person name="Morin E."/>
            <person name="Salamov A."/>
            <person name="Lipzen A."/>
            <person name="Mereny Z."/>
            <person name="Hegedus B."/>
            <person name="Baldrian P."/>
            <person name="Stursova M."/>
            <person name="Weitz H."/>
            <person name="Taylor A."/>
            <person name="Grigoriev I.V."/>
            <person name="Nagy L.G."/>
            <person name="Martin F."/>
            <person name="Kauserud H."/>
        </authorList>
    </citation>
    <scope>NUCLEOTIDE SEQUENCE</scope>
    <source>
        <strain evidence="2">9284</strain>
    </source>
</reference>
<protein>
    <submittedName>
        <fullName evidence="2">Uncharacterized protein</fullName>
    </submittedName>
</protein>
<evidence type="ECO:0000256" key="1">
    <source>
        <dbReference type="SAM" id="MobiDB-lite"/>
    </source>
</evidence>
<proteinExistence type="predicted"/>